<dbReference type="PROSITE" id="PS50280">
    <property type="entry name" value="SET"/>
    <property type="match status" value="1"/>
</dbReference>
<gene>
    <name evidence="2" type="ORF">QJS10_CPB18g00213</name>
</gene>
<dbReference type="Pfam" id="PF00856">
    <property type="entry name" value="SET"/>
    <property type="match status" value="1"/>
</dbReference>
<dbReference type="InterPro" id="IPR050600">
    <property type="entry name" value="SETD3_SETD6_MTase"/>
</dbReference>
<dbReference type="Gene3D" id="3.90.1410.10">
    <property type="entry name" value="set domain protein methyltransferase, domain 1"/>
    <property type="match status" value="1"/>
</dbReference>
<dbReference type="PANTHER" id="PTHR13271">
    <property type="entry name" value="UNCHARACTERIZED PUTATIVE METHYLTRANSFERASE"/>
    <property type="match status" value="1"/>
</dbReference>
<dbReference type="InterPro" id="IPR001214">
    <property type="entry name" value="SET_dom"/>
</dbReference>
<dbReference type="AlphaFoldDB" id="A0AAV9CLV0"/>
<organism evidence="2 3">
    <name type="scientific">Acorus calamus</name>
    <name type="common">Sweet flag</name>
    <dbReference type="NCBI Taxonomy" id="4465"/>
    <lineage>
        <taxon>Eukaryota</taxon>
        <taxon>Viridiplantae</taxon>
        <taxon>Streptophyta</taxon>
        <taxon>Embryophyta</taxon>
        <taxon>Tracheophyta</taxon>
        <taxon>Spermatophyta</taxon>
        <taxon>Magnoliopsida</taxon>
        <taxon>Liliopsida</taxon>
        <taxon>Acoraceae</taxon>
        <taxon>Acorus</taxon>
    </lineage>
</organism>
<reference evidence="2" key="2">
    <citation type="submission" date="2023-06" db="EMBL/GenBank/DDBJ databases">
        <authorList>
            <person name="Ma L."/>
            <person name="Liu K.-W."/>
            <person name="Li Z."/>
            <person name="Hsiao Y.-Y."/>
            <person name="Qi Y."/>
            <person name="Fu T."/>
            <person name="Tang G."/>
            <person name="Zhang D."/>
            <person name="Sun W.-H."/>
            <person name="Liu D.-K."/>
            <person name="Li Y."/>
            <person name="Chen G.-Z."/>
            <person name="Liu X.-D."/>
            <person name="Liao X.-Y."/>
            <person name="Jiang Y.-T."/>
            <person name="Yu X."/>
            <person name="Hao Y."/>
            <person name="Huang J."/>
            <person name="Zhao X.-W."/>
            <person name="Ke S."/>
            <person name="Chen Y.-Y."/>
            <person name="Wu W.-L."/>
            <person name="Hsu J.-L."/>
            <person name="Lin Y.-F."/>
            <person name="Huang M.-D."/>
            <person name="Li C.-Y."/>
            <person name="Huang L."/>
            <person name="Wang Z.-W."/>
            <person name="Zhao X."/>
            <person name="Zhong W.-Y."/>
            <person name="Peng D.-H."/>
            <person name="Ahmad S."/>
            <person name="Lan S."/>
            <person name="Zhang J.-S."/>
            <person name="Tsai W.-C."/>
            <person name="Van De Peer Y."/>
            <person name="Liu Z.-J."/>
        </authorList>
    </citation>
    <scope>NUCLEOTIDE SEQUENCE</scope>
    <source>
        <strain evidence="2">CP</strain>
        <tissue evidence="2">Leaves</tissue>
    </source>
</reference>
<evidence type="ECO:0000313" key="2">
    <source>
        <dbReference type="EMBL" id="KAK1289901.1"/>
    </source>
</evidence>
<dbReference type="EMBL" id="JAUJYO010000018">
    <property type="protein sequence ID" value="KAK1289901.1"/>
    <property type="molecule type" value="Genomic_DNA"/>
</dbReference>
<keyword evidence="3" id="KW-1185">Reference proteome</keyword>
<comment type="caution">
    <text evidence="2">The sequence shown here is derived from an EMBL/GenBank/DDBJ whole genome shotgun (WGS) entry which is preliminary data.</text>
</comment>
<dbReference type="InterPro" id="IPR046341">
    <property type="entry name" value="SET_dom_sf"/>
</dbReference>
<dbReference type="Proteomes" id="UP001180020">
    <property type="component" value="Unassembled WGS sequence"/>
</dbReference>
<proteinExistence type="predicted"/>
<name>A0AAV9CLV0_ACOCL</name>
<dbReference type="PANTHER" id="PTHR13271:SF103">
    <property type="entry name" value="N-METHYLTRANSFERASE DOMAIN AND SET DOMAIN CONTAINING PROTEIN-RELATED"/>
    <property type="match status" value="1"/>
</dbReference>
<evidence type="ECO:0000313" key="3">
    <source>
        <dbReference type="Proteomes" id="UP001180020"/>
    </source>
</evidence>
<dbReference type="GO" id="GO:0016279">
    <property type="term" value="F:protein-lysine N-methyltransferase activity"/>
    <property type="evidence" value="ECO:0007669"/>
    <property type="project" value="TreeGrafter"/>
</dbReference>
<protein>
    <recommendedName>
        <fullName evidence="1">SET domain-containing protein</fullName>
    </recommendedName>
</protein>
<dbReference type="CDD" id="cd10527">
    <property type="entry name" value="SET_LSMT"/>
    <property type="match status" value="1"/>
</dbReference>
<accession>A0AAV9CLV0</accession>
<evidence type="ECO:0000259" key="1">
    <source>
        <dbReference type="PROSITE" id="PS50280"/>
    </source>
</evidence>
<dbReference type="FunFam" id="3.90.1410.10:FF:000011">
    <property type="entry name" value="Transcription factor, E2F and DP-related"/>
    <property type="match status" value="1"/>
</dbReference>
<dbReference type="SUPFAM" id="SSF82199">
    <property type="entry name" value="SET domain"/>
    <property type="match status" value="1"/>
</dbReference>
<reference evidence="2" key="1">
    <citation type="journal article" date="2023" name="Nat. Commun.">
        <title>Diploid and tetraploid genomes of Acorus and the evolution of monocots.</title>
        <authorList>
            <person name="Ma L."/>
            <person name="Liu K.W."/>
            <person name="Li Z."/>
            <person name="Hsiao Y.Y."/>
            <person name="Qi Y."/>
            <person name="Fu T."/>
            <person name="Tang G.D."/>
            <person name="Zhang D."/>
            <person name="Sun W.H."/>
            <person name="Liu D.K."/>
            <person name="Li Y."/>
            <person name="Chen G.Z."/>
            <person name="Liu X.D."/>
            <person name="Liao X.Y."/>
            <person name="Jiang Y.T."/>
            <person name="Yu X."/>
            <person name="Hao Y."/>
            <person name="Huang J."/>
            <person name="Zhao X.W."/>
            <person name="Ke S."/>
            <person name="Chen Y.Y."/>
            <person name="Wu W.L."/>
            <person name="Hsu J.L."/>
            <person name="Lin Y.F."/>
            <person name="Huang M.D."/>
            <person name="Li C.Y."/>
            <person name="Huang L."/>
            <person name="Wang Z.W."/>
            <person name="Zhao X."/>
            <person name="Zhong W.Y."/>
            <person name="Peng D.H."/>
            <person name="Ahmad S."/>
            <person name="Lan S."/>
            <person name="Zhang J.S."/>
            <person name="Tsai W.C."/>
            <person name="Van de Peer Y."/>
            <person name="Liu Z.J."/>
        </authorList>
    </citation>
    <scope>NUCLEOTIDE SEQUENCE</scope>
    <source>
        <strain evidence="2">CP</strain>
    </source>
</reference>
<sequence>MDVTNDFVVLRLPPPPEDDPLFTAKKNLLSRKTIDLNFRVQVSLTHEEATHILDLIVQAARILHLNEIELYFIGDHESGMLNPRNELESLNLVVSVINSLLPSAQGDKVGVLLMLQAETINMIKCVGAKCDGGIITEEGNSDAEDRLLQWGQDHGVKTKLQLAHFKGAGRGAVASEDVDIGETVLEIPESLLICDNDVYKSDMFDIMEMSGINDETMLLLWSMREISNPISKFKAYFEALPTEFNTGLTFGIIAVTNLEGTLLVEEILQAKEHLRNEYEALQCKLLSNHPEVFEKELYTWERYLWACELWYSNSMKVVFSDGKLKTCLVPIAGFLNHSLVPHILNYGRVDSATKSLKLRVSRPCMRGEQCYLSYGNFSSSHLVTFYGFLPKGDNFYDVIPLDFDTSQTGCGDWSTHMVQGTWLSRSKDPHSYGLPDPLLSYLRTALKDGDVGSSTQIPGHTDLTTETEKAVLEMIISIFDPMMKNLDMPDDDDGSENPSWDVKLAMDFKARQKRIISSVLQSCYGGLQLLDGIESSNDS</sequence>
<feature type="domain" description="SET" evidence="1">
    <location>
        <begin position="158"/>
        <end position="375"/>
    </location>
</feature>